<dbReference type="RefSeq" id="WP_074781043.1">
    <property type="nucleotide sequence ID" value="NZ_FOHT01000036.1"/>
</dbReference>
<dbReference type="InterPro" id="IPR011047">
    <property type="entry name" value="Quinoprotein_ADH-like_sf"/>
</dbReference>
<dbReference type="SUPFAM" id="SSF50998">
    <property type="entry name" value="Quinoprotein alcohol dehydrogenase-like"/>
    <property type="match status" value="1"/>
</dbReference>
<sequence>MKRYLIIILLILAGAVAGFLYFAKDEVAFTKESPLYKAVPLSVPLFLEADGLKAIPADNPVVIELAGIPGFNNLLNEISGIQSVIESEPEIQKQLGKRPVVLALDFVGKNVLHPVIIGNLKSAKEREGLELLIEKLTGISRTSFQKRNYNGYAIIDVFDSDGNNELSYSVAGNLVIISPEVILVEKCIRQLDVPGITDNQYFNLVNRTVANQSELAGYINHRRFPELWADLLNSTTKQQENEFGETDRINLKRDVLKIKDYASWSELDLSFHDNRLTLNGITAADDSLNHFLSVLQGQEAVSCNADRLLPKSTSFYIGFSFSNRDLFFKNLENYFVHSEAYYNREEKIKMMEQNFRTDSREKFRSLVKDKVLAAITTVPTEAEMGSLLILNGQSGKESQEVFEGMLTNYAKRKDSELESLVSTFRSSDQQNYRIYQFPYPSLPGIWLGGAFDFVRARFAAFRDDQLIFASSKEELEKYLDDMDSGETLRTDSDYETISRAAESKANLNVYGNINKLYALRHDLFSSEINKGLEKNEAVFRKFNAISWQVVCENNIYFNALNLGYQQKAKNDVRAKWQCRLGAEVALKPQLVINHTNKAKKEIVVQDVNNQLHLVDADGKIIWSAPISGKIMGQIHQVDYYNNGKLQYLFNTNEKIYLIDRNGTSVANFPIILKSPATNGVNVFDYNNNNQYRYFVACQDKRVYAYSHEGKIISGWSFDKTSGTVTSPIAFFRVSNKDYIVFSDENQVYIQNRRGVMRVNSSAKFAPSANEMALNTQGVPKMVTTSRDGDVFYLFFDGKFAQKKTGKFSSDHRFKVDDINGDGKPEFVFIDKDGLYVFNEDGDKLFEEEFDNNLLAVNLYAFTATQKMIGLTDTNENEIYLFDAKGKQYDGFPLNGNSEFAIGQLQNGGPLSLVVGDEDGNLLCYELE</sequence>
<dbReference type="Proteomes" id="UP000181981">
    <property type="component" value="Unassembled WGS sequence"/>
</dbReference>
<accession>A0A1I0J0X2</accession>
<dbReference type="Gene3D" id="2.130.10.10">
    <property type="entry name" value="YVTN repeat-like/Quinoprotein amine dehydrogenase"/>
    <property type="match status" value="1"/>
</dbReference>
<name>A0A1I0J0X2_9BACT</name>
<evidence type="ECO:0000313" key="2">
    <source>
        <dbReference type="Proteomes" id="UP000181981"/>
    </source>
</evidence>
<dbReference type="OrthoDB" id="1093345at2"/>
<gene>
    <name evidence="1" type="ORF">SAMN05444285_13610</name>
</gene>
<dbReference type="AlphaFoldDB" id="A0A1I0J0X2"/>
<proteinExistence type="predicted"/>
<evidence type="ECO:0000313" key="1">
    <source>
        <dbReference type="EMBL" id="SEU02661.1"/>
    </source>
</evidence>
<organism evidence="1 2">
    <name type="scientific">Draconibacterium orientale</name>
    <dbReference type="NCBI Taxonomy" id="1168034"/>
    <lineage>
        <taxon>Bacteria</taxon>
        <taxon>Pseudomonadati</taxon>
        <taxon>Bacteroidota</taxon>
        <taxon>Bacteroidia</taxon>
        <taxon>Marinilabiliales</taxon>
        <taxon>Prolixibacteraceae</taxon>
        <taxon>Draconibacterium</taxon>
    </lineage>
</organism>
<reference evidence="1 2" key="1">
    <citation type="submission" date="2016-10" db="EMBL/GenBank/DDBJ databases">
        <authorList>
            <person name="de Groot N.N."/>
        </authorList>
    </citation>
    <scope>NUCLEOTIDE SEQUENCE [LARGE SCALE GENOMIC DNA]</scope>
    <source>
        <strain evidence="1 2">DSM 25947</strain>
    </source>
</reference>
<dbReference type="EMBL" id="FOHT01000036">
    <property type="protein sequence ID" value="SEU02661.1"/>
    <property type="molecule type" value="Genomic_DNA"/>
</dbReference>
<dbReference type="InterPro" id="IPR015943">
    <property type="entry name" value="WD40/YVTN_repeat-like_dom_sf"/>
</dbReference>
<protein>
    <submittedName>
        <fullName evidence="1">Uncharacterized protein</fullName>
    </submittedName>
</protein>